<dbReference type="EMBL" id="MU006307">
    <property type="protein sequence ID" value="KAF2850251.1"/>
    <property type="molecule type" value="Genomic_DNA"/>
</dbReference>
<feature type="region of interest" description="Disordered" evidence="1">
    <location>
        <begin position="417"/>
        <end position="490"/>
    </location>
</feature>
<keyword evidence="3" id="KW-1185">Reference proteome</keyword>
<accession>A0A6A7B415</accession>
<name>A0A6A7B415_9PLEO</name>
<evidence type="ECO:0000256" key="1">
    <source>
        <dbReference type="SAM" id="MobiDB-lite"/>
    </source>
</evidence>
<proteinExistence type="predicted"/>
<reference evidence="2" key="1">
    <citation type="submission" date="2020-01" db="EMBL/GenBank/DDBJ databases">
        <authorList>
            <consortium name="DOE Joint Genome Institute"/>
            <person name="Haridas S."/>
            <person name="Albert R."/>
            <person name="Binder M."/>
            <person name="Bloem J."/>
            <person name="Labutti K."/>
            <person name="Salamov A."/>
            <person name="Andreopoulos B."/>
            <person name="Baker S.E."/>
            <person name="Barry K."/>
            <person name="Bills G."/>
            <person name="Bluhm B.H."/>
            <person name="Cannon C."/>
            <person name="Castanera R."/>
            <person name="Culley D.E."/>
            <person name="Daum C."/>
            <person name="Ezra D."/>
            <person name="Gonzalez J.B."/>
            <person name="Henrissat B."/>
            <person name="Kuo A."/>
            <person name="Liang C."/>
            <person name="Lipzen A."/>
            <person name="Lutzoni F."/>
            <person name="Magnuson J."/>
            <person name="Mondo S."/>
            <person name="Nolan M."/>
            <person name="Ohm R."/>
            <person name="Pangilinan J."/>
            <person name="Park H.-J."/>
            <person name="Ramirez L."/>
            <person name="Alfaro M."/>
            <person name="Sun H."/>
            <person name="Tritt A."/>
            <person name="Yoshinaga Y."/>
            <person name="Zwiers L.-H."/>
            <person name="Turgeon B.G."/>
            <person name="Goodwin S.B."/>
            <person name="Spatafora J.W."/>
            <person name="Crous P.W."/>
            <person name="Grigoriev I.V."/>
        </authorList>
    </citation>
    <scope>NUCLEOTIDE SEQUENCE</scope>
    <source>
        <strain evidence="2">IPT5</strain>
    </source>
</reference>
<dbReference type="InterPro" id="IPR011009">
    <property type="entry name" value="Kinase-like_dom_sf"/>
</dbReference>
<dbReference type="OrthoDB" id="4062651at2759"/>
<organism evidence="2 3">
    <name type="scientific">Plenodomus tracheiphilus IPT5</name>
    <dbReference type="NCBI Taxonomy" id="1408161"/>
    <lineage>
        <taxon>Eukaryota</taxon>
        <taxon>Fungi</taxon>
        <taxon>Dikarya</taxon>
        <taxon>Ascomycota</taxon>
        <taxon>Pezizomycotina</taxon>
        <taxon>Dothideomycetes</taxon>
        <taxon>Pleosporomycetidae</taxon>
        <taxon>Pleosporales</taxon>
        <taxon>Pleosporineae</taxon>
        <taxon>Leptosphaeriaceae</taxon>
        <taxon>Plenodomus</taxon>
    </lineage>
</organism>
<dbReference type="Gene3D" id="1.10.510.10">
    <property type="entry name" value="Transferase(Phosphotransferase) domain 1"/>
    <property type="match status" value="1"/>
</dbReference>
<dbReference type="SUPFAM" id="SSF56112">
    <property type="entry name" value="Protein kinase-like (PK-like)"/>
    <property type="match status" value="1"/>
</dbReference>
<feature type="compositionally biased region" description="Basic and acidic residues" evidence="1">
    <location>
        <begin position="465"/>
        <end position="479"/>
    </location>
</feature>
<feature type="compositionally biased region" description="Low complexity" evidence="1">
    <location>
        <begin position="89"/>
        <end position="98"/>
    </location>
</feature>
<dbReference type="Proteomes" id="UP000799423">
    <property type="component" value="Unassembled WGS sequence"/>
</dbReference>
<evidence type="ECO:0008006" key="4">
    <source>
        <dbReference type="Google" id="ProtNLM"/>
    </source>
</evidence>
<dbReference type="AlphaFoldDB" id="A0A6A7B415"/>
<feature type="compositionally biased region" description="Basic and acidic residues" evidence="1">
    <location>
        <begin position="442"/>
        <end position="458"/>
    </location>
</feature>
<gene>
    <name evidence="2" type="ORF">T440DRAFT_424982</name>
</gene>
<evidence type="ECO:0000313" key="2">
    <source>
        <dbReference type="EMBL" id="KAF2850251.1"/>
    </source>
</evidence>
<feature type="region of interest" description="Disordered" evidence="1">
    <location>
        <begin position="67"/>
        <end position="116"/>
    </location>
</feature>
<feature type="compositionally biased region" description="Acidic residues" evidence="1">
    <location>
        <begin position="480"/>
        <end position="490"/>
    </location>
</feature>
<sequence length="490" mass="54716">MEQTSENPNKTHILHFFYDEEDSSALTVLINDVRFHIIVDPKDLQKSREKPLYYEYLDKISALREAEEREEEAAEEAQSKSLHGKTSHDGGSSDSGIDVTADDEDDNAEDEDQDSASAGVELRNWILSGFADIVQQCAPPNREPEEVTLHGWYHGPTYFYNMTISSGVLTPVLLDTTPDLTTRITALVPKLKMPKYIQNYSIPWLHPSTLLVDTEVDFPEPAHPGKVTHNETGQVYFFKPVVSSQPTSTKREIQILHHLANLNLSLKAPNLLAFVSHETSKTEIMGFLLSHIASPRPLTKLLDANISATLRDEWAHKSQAYVEELHKHDIVWGDAKADNFMVDGEDELWMIDFGGSYTEGWVDAGLAETREGDHMGVGKVVKALEEEGNVFDARGQEIESGSSEDLSVPREVVETASGLFVTERRAAEEQGGDEEDMMRGSGENRKREAGEGLEEGVKGGKRKRGNDEAEIEKKKSKTDDSEDEYTPEAE</sequence>
<feature type="compositionally biased region" description="Acidic residues" evidence="1">
    <location>
        <begin position="100"/>
        <end position="114"/>
    </location>
</feature>
<protein>
    <recommendedName>
        <fullName evidence="4">Protein kinase domain-containing protein</fullName>
    </recommendedName>
</protein>
<evidence type="ECO:0000313" key="3">
    <source>
        <dbReference type="Proteomes" id="UP000799423"/>
    </source>
</evidence>